<organism evidence="1 2">
    <name type="scientific">Maribellus luteus</name>
    <dbReference type="NCBI Taxonomy" id="2305463"/>
    <lineage>
        <taxon>Bacteria</taxon>
        <taxon>Pseudomonadati</taxon>
        <taxon>Bacteroidota</taxon>
        <taxon>Bacteroidia</taxon>
        <taxon>Marinilabiliales</taxon>
        <taxon>Prolixibacteraceae</taxon>
        <taxon>Maribellus</taxon>
    </lineage>
</organism>
<dbReference type="Proteomes" id="UP000265926">
    <property type="component" value="Unassembled WGS sequence"/>
</dbReference>
<gene>
    <name evidence="1" type="ORF">D1614_18050</name>
</gene>
<proteinExistence type="predicted"/>
<comment type="caution">
    <text evidence="1">The sequence shown here is derived from an EMBL/GenBank/DDBJ whole genome shotgun (WGS) entry which is preliminary data.</text>
</comment>
<dbReference type="EMBL" id="QWGR01000013">
    <property type="protein sequence ID" value="RIJ46575.1"/>
    <property type="molecule type" value="Genomic_DNA"/>
</dbReference>
<keyword evidence="2" id="KW-1185">Reference proteome</keyword>
<protein>
    <submittedName>
        <fullName evidence="1">Uncharacterized protein</fullName>
    </submittedName>
</protein>
<evidence type="ECO:0000313" key="2">
    <source>
        <dbReference type="Proteomes" id="UP000265926"/>
    </source>
</evidence>
<dbReference type="AlphaFoldDB" id="A0A399SWN2"/>
<sequence length="88" mass="10314">MAKYSAFFRYRTHSFTNDAVYQKQASLQKYGFPEPEKPALLQEHFPTFHGHSTTNYQQIKQCVKIKNEPVMCGSVLKLQNNLFRNTQL</sequence>
<name>A0A399SWN2_9BACT</name>
<accession>A0A399SWN2</accession>
<reference evidence="1 2" key="1">
    <citation type="submission" date="2018-08" db="EMBL/GenBank/DDBJ databases">
        <title>Pallidiluteibacterium maritimus gen. nov., sp. nov., isolated from coastal sediment.</title>
        <authorList>
            <person name="Zhou L.Y."/>
        </authorList>
    </citation>
    <scope>NUCLEOTIDE SEQUENCE [LARGE SCALE GENOMIC DNA]</scope>
    <source>
        <strain evidence="1 2">XSD2</strain>
    </source>
</reference>
<evidence type="ECO:0000313" key="1">
    <source>
        <dbReference type="EMBL" id="RIJ46575.1"/>
    </source>
</evidence>